<evidence type="ECO:0000313" key="1">
    <source>
        <dbReference type="EMBL" id="KAG6433713.1"/>
    </source>
</evidence>
<comment type="caution">
    <text evidence="1">The sequence shown here is derived from an EMBL/GenBank/DDBJ whole genome shotgun (WGS) entry which is preliminary data.</text>
</comment>
<reference evidence="1" key="2">
    <citation type="submission" date="2020-08" db="EMBL/GenBank/DDBJ databases">
        <title>Plant Genome Project.</title>
        <authorList>
            <person name="Zhang R.-G."/>
        </authorList>
    </citation>
    <scope>NUCLEOTIDE SEQUENCE</scope>
    <source>
        <strain evidence="1">Huo1</strain>
        <tissue evidence="1">Leaf</tissue>
    </source>
</reference>
<sequence length="192" mass="21728">MECRPMIPSSLFIKWSDCLCLSTVSTYTSCYFPYRDCSELFINECDVATTKCACPTCKRLVCYACRWRTCGCDLRFSFDSSYMEEITEPDGSASKCRCYLIKLLSLSHATNNDAHHLAHCLTCPSSGSQCLALLPWSSGIYAHLTLALRDKTDQVAYILPLNRYVEQTFAMSVVHKIVNISARTSLLQLYLY</sequence>
<name>A0A8X8YQ92_SALSN</name>
<accession>A0A8X8YQ92</accession>
<protein>
    <submittedName>
        <fullName evidence="1">Uncharacterized protein</fullName>
    </submittedName>
</protein>
<dbReference type="AlphaFoldDB" id="A0A8X8YQ92"/>
<organism evidence="1">
    <name type="scientific">Salvia splendens</name>
    <name type="common">Scarlet sage</name>
    <dbReference type="NCBI Taxonomy" id="180675"/>
    <lineage>
        <taxon>Eukaryota</taxon>
        <taxon>Viridiplantae</taxon>
        <taxon>Streptophyta</taxon>
        <taxon>Embryophyta</taxon>
        <taxon>Tracheophyta</taxon>
        <taxon>Spermatophyta</taxon>
        <taxon>Magnoliopsida</taxon>
        <taxon>eudicotyledons</taxon>
        <taxon>Gunneridae</taxon>
        <taxon>Pentapetalae</taxon>
        <taxon>asterids</taxon>
        <taxon>lamiids</taxon>
        <taxon>Lamiales</taxon>
        <taxon>Lamiaceae</taxon>
        <taxon>Nepetoideae</taxon>
        <taxon>Mentheae</taxon>
        <taxon>Salviinae</taxon>
        <taxon>Salvia</taxon>
        <taxon>Salvia subgen. Calosphace</taxon>
        <taxon>core Calosphace</taxon>
    </lineage>
</organism>
<gene>
    <name evidence="1" type="ORF">SASPL_105328</name>
</gene>
<keyword evidence="2" id="KW-1185">Reference proteome</keyword>
<reference evidence="1" key="1">
    <citation type="submission" date="2018-01" db="EMBL/GenBank/DDBJ databases">
        <authorList>
            <person name="Mao J.F."/>
        </authorList>
    </citation>
    <scope>NUCLEOTIDE SEQUENCE</scope>
    <source>
        <strain evidence="1">Huo1</strain>
        <tissue evidence="1">Leaf</tissue>
    </source>
</reference>
<dbReference type="Proteomes" id="UP000298416">
    <property type="component" value="Unassembled WGS sequence"/>
</dbReference>
<proteinExistence type="predicted"/>
<evidence type="ECO:0000313" key="2">
    <source>
        <dbReference type="Proteomes" id="UP000298416"/>
    </source>
</evidence>
<dbReference type="EMBL" id="PNBA02000002">
    <property type="protein sequence ID" value="KAG6433713.1"/>
    <property type="molecule type" value="Genomic_DNA"/>
</dbReference>